<dbReference type="Gene3D" id="1.10.3720.10">
    <property type="entry name" value="MetI-like"/>
    <property type="match status" value="1"/>
</dbReference>
<comment type="subcellular location">
    <subcellularLocation>
        <location evidence="1 7">Cell membrane</location>
        <topology evidence="1 7">Multi-pass membrane protein</topology>
    </subcellularLocation>
</comment>
<gene>
    <name evidence="9" type="ORF">Psuf_072220</name>
</gene>
<feature type="transmembrane region" description="Helical" evidence="7">
    <location>
        <begin position="82"/>
        <end position="100"/>
    </location>
</feature>
<dbReference type="Pfam" id="PF00528">
    <property type="entry name" value="BPD_transp_1"/>
    <property type="match status" value="1"/>
</dbReference>
<evidence type="ECO:0000313" key="10">
    <source>
        <dbReference type="Proteomes" id="UP000503011"/>
    </source>
</evidence>
<dbReference type="KEGG" id="psuu:Psuf_072220"/>
<keyword evidence="2 7" id="KW-0813">Transport</keyword>
<evidence type="ECO:0000256" key="1">
    <source>
        <dbReference type="ARBA" id="ARBA00004651"/>
    </source>
</evidence>
<keyword evidence="4 7" id="KW-0812">Transmembrane</keyword>
<feature type="transmembrane region" description="Helical" evidence="7">
    <location>
        <begin position="208"/>
        <end position="228"/>
    </location>
</feature>
<dbReference type="PROSITE" id="PS50928">
    <property type="entry name" value="ABC_TM1"/>
    <property type="match status" value="1"/>
</dbReference>
<evidence type="ECO:0000256" key="2">
    <source>
        <dbReference type="ARBA" id="ARBA00022448"/>
    </source>
</evidence>
<reference evidence="9 10" key="2">
    <citation type="submission" date="2020-03" db="EMBL/GenBank/DDBJ databases">
        <authorList>
            <person name="Ichikawa N."/>
            <person name="Kimura A."/>
            <person name="Kitahashi Y."/>
            <person name="Uohara A."/>
        </authorList>
    </citation>
    <scope>NUCLEOTIDE SEQUENCE [LARGE SCALE GENOMIC DNA]</scope>
    <source>
        <strain evidence="9 10">NBRC 105367</strain>
    </source>
</reference>
<name>A0A6F8YV09_9ACTN</name>
<proteinExistence type="inferred from homology"/>
<evidence type="ECO:0000313" key="9">
    <source>
        <dbReference type="EMBL" id="BCB89909.1"/>
    </source>
</evidence>
<feature type="transmembrane region" description="Helical" evidence="7">
    <location>
        <begin position="21"/>
        <end position="40"/>
    </location>
</feature>
<organism evidence="9 10">
    <name type="scientific">Phytohabitans suffuscus</name>
    <dbReference type="NCBI Taxonomy" id="624315"/>
    <lineage>
        <taxon>Bacteria</taxon>
        <taxon>Bacillati</taxon>
        <taxon>Actinomycetota</taxon>
        <taxon>Actinomycetes</taxon>
        <taxon>Micromonosporales</taxon>
        <taxon>Micromonosporaceae</taxon>
    </lineage>
</organism>
<dbReference type="Proteomes" id="UP000503011">
    <property type="component" value="Chromosome"/>
</dbReference>
<dbReference type="CDD" id="cd06261">
    <property type="entry name" value="TM_PBP2"/>
    <property type="match status" value="1"/>
</dbReference>
<keyword evidence="10" id="KW-1185">Reference proteome</keyword>
<keyword evidence="5 7" id="KW-1133">Transmembrane helix</keyword>
<keyword evidence="3" id="KW-1003">Cell membrane</keyword>
<evidence type="ECO:0000256" key="5">
    <source>
        <dbReference type="ARBA" id="ARBA00022989"/>
    </source>
</evidence>
<dbReference type="PANTHER" id="PTHR30151:SF0">
    <property type="entry name" value="ABC TRANSPORTER PERMEASE PROTEIN MJ0413-RELATED"/>
    <property type="match status" value="1"/>
</dbReference>
<dbReference type="InterPro" id="IPR000515">
    <property type="entry name" value="MetI-like"/>
</dbReference>
<dbReference type="GO" id="GO:0055085">
    <property type="term" value="P:transmembrane transport"/>
    <property type="evidence" value="ECO:0007669"/>
    <property type="project" value="InterPro"/>
</dbReference>
<comment type="similarity">
    <text evidence="7">Belongs to the binding-protein-dependent transport system permease family.</text>
</comment>
<feature type="transmembrane region" description="Helical" evidence="7">
    <location>
        <begin position="139"/>
        <end position="160"/>
    </location>
</feature>
<reference evidence="9 10" key="1">
    <citation type="submission" date="2020-03" db="EMBL/GenBank/DDBJ databases">
        <title>Whole genome shotgun sequence of Phytohabitans suffuscus NBRC 105367.</title>
        <authorList>
            <person name="Komaki H."/>
            <person name="Tamura T."/>
        </authorList>
    </citation>
    <scope>NUCLEOTIDE SEQUENCE [LARGE SCALE GENOMIC DNA]</scope>
    <source>
        <strain evidence="9 10">NBRC 105367</strain>
    </source>
</reference>
<sequence>MSLVLRTEAPTGIGFLASVRALASAAVWPVSSLVFLGVAWEVVARIANVSFVPTASAVLERLVELLRDGVILDSLVESLTNLAIGLVIAVVLGTFLGALMGVSTKANAALDLYVNILLITPKLLFAPILFAMFGLGRSVLIILIVLFSLVYIIMNTADAIRTVPGSLLDMAATFNASRWQRVSLIVFPAAVPMMMTGFLIAVPRAVKGMIYGEMFLAAVGLGAIVVSAGKQFDAATVLAMFVFILVVAFALLGIFHLFERRVRTWLPTPAQRR</sequence>
<feature type="domain" description="ABC transmembrane type-1" evidence="8">
    <location>
        <begin position="75"/>
        <end position="253"/>
    </location>
</feature>
<evidence type="ECO:0000256" key="4">
    <source>
        <dbReference type="ARBA" id="ARBA00022692"/>
    </source>
</evidence>
<feature type="transmembrane region" description="Helical" evidence="7">
    <location>
        <begin position="235"/>
        <end position="258"/>
    </location>
</feature>
<dbReference type="SUPFAM" id="SSF161098">
    <property type="entry name" value="MetI-like"/>
    <property type="match status" value="1"/>
</dbReference>
<dbReference type="InterPro" id="IPR035906">
    <property type="entry name" value="MetI-like_sf"/>
</dbReference>
<feature type="transmembrane region" description="Helical" evidence="7">
    <location>
        <begin position="181"/>
        <end position="202"/>
    </location>
</feature>
<accession>A0A6F8YV09</accession>
<dbReference type="EMBL" id="AP022871">
    <property type="protein sequence ID" value="BCB89909.1"/>
    <property type="molecule type" value="Genomic_DNA"/>
</dbReference>
<protein>
    <submittedName>
        <fullName evidence="9">ABC transporter permease</fullName>
    </submittedName>
</protein>
<dbReference type="AlphaFoldDB" id="A0A6F8YV09"/>
<evidence type="ECO:0000259" key="8">
    <source>
        <dbReference type="PROSITE" id="PS50928"/>
    </source>
</evidence>
<dbReference type="GO" id="GO:0005886">
    <property type="term" value="C:plasma membrane"/>
    <property type="evidence" value="ECO:0007669"/>
    <property type="project" value="UniProtKB-SubCell"/>
</dbReference>
<feature type="transmembrane region" description="Helical" evidence="7">
    <location>
        <begin position="112"/>
        <end position="133"/>
    </location>
</feature>
<evidence type="ECO:0000256" key="7">
    <source>
        <dbReference type="RuleBase" id="RU363032"/>
    </source>
</evidence>
<evidence type="ECO:0000256" key="3">
    <source>
        <dbReference type="ARBA" id="ARBA00022475"/>
    </source>
</evidence>
<evidence type="ECO:0000256" key="6">
    <source>
        <dbReference type="ARBA" id="ARBA00023136"/>
    </source>
</evidence>
<keyword evidence="6 7" id="KW-0472">Membrane</keyword>
<dbReference type="PANTHER" id="PTHR30151">
    <property type="entry name" value="ALKANE SULFONATE ABC TRANSPORTER-RELATED, MEMBRANE SUBUNIT"/>
    <property type="match status" value="1"/>
</dbReference>
<dbReference type="RefSeq" id="WP_173161968.1">
    <property type="nucleotide sequence ID" value="NZ_AP022871.1"/>
</dbReference>